<name>A0A6S6LYJ1_9BACT</name>
<sequence>MDIRSDKIDELARAAFLAKLDAAFSRDLQDYVLIDQSERHQFLSLAMAMAGARGLVTEQGIASYALALWYLGADFEEKSDELQALLAGSLPEVRKVHAMNKWVETLIGDPENTASADKALLQALKLSVPWARSH</sequence>
<accession>A0A6S6LYJ1</accession>
<protein>
    <submittedName>
        <fullName evidence="1">Uncharacterized protein</fullName>
    </submittedName>
</protein>
<organism evidence="1 2">
    <name type="scientific">Citrifermentans bremense</name>
    <dbReference type="NCBI Taxonomy" id="60035"/>
    <lineage>
        <taxon>Bacteria</taxon>
        <taxon>Pseudomonadati</taxon>
        <taxon>Thermodesulfobacteriota</taxon>
        <taxon>Desulfuromonadia</taxon>
        <taxon>Geobacterales</taxon>
        <taxon>Geobacteraceae</taxon>
        <taxon>Citrifermentans</taxon>
    </lineage>
</organism>
<reference evidence="1 2" key="1">
    <citation type="submission" date="2020-06" db="EMBL/GenBank/DDBJ databases">
        <title>Interaction of electrochemicaly active bacteria, Geobacter bremensis R4 on different carbon anode.</title>
        <authorList>
            <person name="Meng L."/>
            <person name="Yoshida N."/>
        </authorList>
    </citation>
    <scope>NUCLEOTIDE SEQUENCE [LARGE SCALE GENOMIC DNA]</scope>
    <source>
        <strain evidence="1 2">R4</strain>
    </source>
</reference>
<keyword evidence="2" id="KW-1185">Reference proteome</keyword>
<evidence type="ECO:0000313" key="2">
    <source>
        <dbReference type="Proteomes" id="UP000515472"/>
    </source>
</evidence>
<dbReference type="AlphaFoldDB" id="A0A6S6LYJ1"/>
<dbReference type="EMBL" id="AP023213">
    <property type="protein sequence ID" value="BCG46419.1"/>
    <property type="molecule type" value="Genomic_DNA"/>
</dbReference>
<proteinExistence type="predicted"/>
<evidence type="ECO:0000313" key="1">
    <source>
        <dbReference type="EMBL" id="BCG46419.1"/>
    </source>
</evidence>
<dbReference type="KEGG" id="gbn:GEOBRER4_11690"/>
<gene>
    <name evidence="1" type="ORF">GEOBRER4_n1215</name>
</gene>
<dbReference type="Proteomes" id="UP000515472">
    <property type="component" value="Chromosome"/>
</dbReference>
<dbReference type="RefSeq" id="WP_185244633.1">
    <property type="nucleotide sequence ID" value="NZ_AP023213.1"/>
</dbReference>